<evidence type="ECO:0000256" key="1">
    <source>
        <dbReference type="SAM" id="Phobius"/>
    </source>
</evidence>
<accession>A0AAW1DBI6</accession>
<name>A0AAW1DBI6_9HEMI</name>
<feature type="transmembrane region" description="Helical" evidence="1">
    <location>
        <begin position="12"/>
        <end position="38"/>
    </location>
</feature>
<evidence type="ECO:0000313" key="2">
    <source>
        <dbReference type="EMBL" id="KAK9505899.1"/>
    </source>
</evidence>
<gene>
    <name evidence="2" type="ORF">O3M35_009867</name>
</gene>
<keyword evidence="1" id="KW-0472">Membrane</keyword>
<comment type="caution">
    <text evidence="2">The sequence shown here is derived from an EMBL/GenBank/DDBJ whole genome shotgun (WGS) entry which is preliminary data.</text>
</comment>
<dbReference type="EMBL" id="JAPXFL010000006">
    <property type="protein sequence ID" value="KAK9505899.1"/>
    <property type="molecule type" value="Genomic_DNA"/>
</dbReference>
<dbReference type="Proteomes" id="UP001461498">
    <property type="component" value="Unassembled WGS sequence"/>
</dbReference>
<keyword evidence="1" id="KW-1133">Transmembrane helix</keyword>
<reference evidence="2 3" key="1">
    <citation type="submission" date="2022-12" db="EMBL/GenBank/DDBJ databases">
        <title>Chromosome-level genome assembly of true bugs.</title>
        <authorList>
            <person name="Ma L."/>
            <person name="Li H."/>
        </authorList>
    </citation>
    <scope>NUCLEOTIDE SEQUENCE [LARGE SCALE GENOMIC DNA]</scope>
    <source>
        <strain evidence="2">Lab_2022b</strain>
    </source>
</reference>
<organism evidence="2 3">
    <name type="scientific">Rhynocoris fuscipes</name>
    <dbReference type="NCBI Taxonomy" id="488301"/>
    <lineage>
        <taxon>Eukaryota</taxon>
        <taxon>Metazoa</taxon>
        <taxon>Ecdysozoa</taxon>
        <taxon>Arthropoda</taxon>
        <taxon>Hexapoda</taxon>
        <taxon>Insecta</taxon>
        <taxon>Pterygota</taxon>
        <taxon>Neoptera</taxon>
        <taxon>Paraneoptera</taxon>
        <taxon>Hemiptera</taxon>
        <taxon>Heteroptera</taxon>
        <taxon>Panheteroptera</taxon>
        <taxon>Cimicomorpha</taxon>
        <taxon>Reduviidae</taxon>
        <taxon>Harpactorinae</taxon>
        <taxon>Harpactorini</taxon>
        <taxon>Rhynocoris</taxon>
    </lineage>
</organism>
<evidence type="ECO:0000313" key="3">
    <source>
        <dbReference type="Proteomes" id="UP001461498"/>
    </source>
</evidence>
<keyword evidence="3" id="KW-1185">Reference proteome</keyword>
<dbReference type="AlphaFoldDB" id="A0AAW1DBI6"/>
<keyword evidence="1" id="KW-0812">Transmembrane</keyword>
<sequence>MVHITPMNHQMNGFLICLLIIGVILMMIIILQIGSVYMSNILHMQILSLKVSSYRGFYFPVYVVEGKYYLNEVLEDFSLRNPPLMWFLIKFLIF</sequence>
<protein>
    <submittedName>
        <fullName evidence="2">Uncharacterized protein</fullName>
    </submittedName>
</protein>
<proteinExistence type="predicted"/>